<proteinExistence type="predicted"/>
<keyword evidence="1" id="KW-1133">Transmembrane helix</keyword>
<dbReference type="AlphaFoldDB" id="A0AAU8C627"/>
<protein>
    <submittedName>
        <fullName evidence="2">Uncharacterized protein</fullName>
    </submittedName>
</protein>
<reference evidence="2" key="1">
    <citation type="journal article" date="2020" name="Int. J. Syst. Evol. Microbiol.">
        <title>Notification of changes in taxonomic opinion previously published outside the IJSEM.</title>
        <authorList>
            <person name="Oren A."/>
            <person name="Garrity G."/>
        </authorList>
    </citation>
    <scope>NUCLEOTIDE SEQUENCE</scope>
    <source>
        <strain evidence="2">TCYB15</strain>
    </source>
</reference>
<keyword evidence="1" id="KW-0812">Transmembrane</keyword>
<dbReference type="EMBL" id="CP159193">
    <property type="protein sequence ID" value="XCF11142.1"/>
    <property type="molecule type" value="Genomic_DNA"/>
</dbReference>
<accession>A0AAU8C627</accession>
<dbReference type="KEGG" id="suly:ABM428_04680"/>
<sequence>MIELLEPMLGSTDQLALWGAITGSIGTTTGILSLYLRYKQQKRDQANLTCEAVFDHEFYQNSAKPRYHITVRSVGRRPVTVDHVQYRMGPLEFPKRLQRWYKWQKKEWLHAVEPSTVANLTEGTKVKLPIDPQRVGLKYVYKVKVVDQTGRMWPVVWPSQKRLSTITHHKSLDDQSDGNTKRKYTLHGMEFQDKFRLMLLWNPEDGKLNSMTGRTFTFDSMKKYSEKLARLNDVEIPSFMNDGNRDF</sequence>
<organism evidence="2">
    <name type="scientific">Sulfitobacter sp. TCYB15</name>
    <dbReference type="NCBI Taxonomy" id="3229275"/>
    <lineage>
        <taxon>Bacteria</taxon>
        <taxon>Pseudomonadati</taxon>
        <taxon>Pseudomonadota</taxon>
        <taxon>Alphaproteobacteria</taxon>
        <taxon>Rhodobacterales</taxon>
        <taxon>Roseobacteraceae</taxon>
        <taxon>Sulfitobacter</taxon>
    </lineage>
</organism>
<reference evidence="2" key="2">
    <citation type="submission" date="2024-06" db="EMBL/GenBank/DDBJ databases">
        <authorList>
            <person name="Deng Y."/>
        </authorList>
    </citation>
    <scope>NUCLEOTIDE SEQUENCE</scope>
    <source>
        <strain evidence="2">TCYB15</strain>
    </source>
</reference>
<evidence type="ECO:0000256" key="1">
    <source>
        <dbReference type="SAM" id="Phobius"/>
    </source>
</evidence>
<gene>
    <name evidence="2" type="ORF">ABM428_04680</name>
</gene>
<feature type="transmembrane region" description="Helical" evidence="1">
    <location>
        <begin position="15"/>
        <end position="36"/>
    </location>
</feature>
<dbReference type="RefSeq" id="WP_132997090.1">
    <property type="nucleotide sequence ID" value="NZ_CP159193.1"/>
</dbReference>
<name>A0AAU8C627_9RHOB</name>
<keyword evidence="1" id="KW-0472">Membrane</keyword>
<evidence type="ECO:0000313" key="2">
    <source>
        <dbReference type="EMBL" id="XCF11142.1"/>
    </source>
</evidence>